<dbReference type="PROSITE" id="PS51318">
    <property type="entry name" value="TAT"/>
    <property type="match status" value="1"/>
</dbReference>
<dbReference type="InterPro" id="IPR002477">
    <property type="entry name" value="Peptidoglycan-bd-like"/>
</dbReference>
<dbReference type="GO" id="GO:0008360">
    <property type="term" value="P:regulation of cell shape"/>
    <property type="evidence" value="ECO:0007669"/>
    <property type="project" value="UniProtKB-UniRule"/>
</dbReference>
<comment type="similarity">
    <text evidence="2">Belongs to the YkuD family.</text>
</comment>
<evidence type="ECO:0000256" key="2">
    <source>
        <dbReference type="ARBA" id="ARBA00005992"/>
    </source>
</evidence>
<reference evidence="11" key="1">
    <citation type="journal article" date="2009" name="Environ. Microbiol.">
        <title>The genome of Polaromonas naphthalenivorans strain CJ2, isolated from coal tar-contaminated sediment, reveals physiological and metabolic versatility and evolution through extensive horizontal gene transfer.</title>
        <authorList>
            <person name="Yagi J.M."/>
            <person name="Sims D."/>
            <person name="Brettin T."/>
            <person name="Bruce D."/>
            <person name="Madsen E.L."/>
        </authorList>
    </citation>
    <scope>NUCLEOTIDE SEQUENCE [LARGE SCALE GENOMIC DNA]</scope>
    <source>
        <strain evidence="11">CJ2</strain>
    </source>
</reference>
<dbReference type="CDD" id="cd16913">
    <property type="entry name" value="YkuD_like"/>
    <property type="match status" value="1"/>
</dbReference>
<feature type="active site" description="Nucleophile" evidence="7">
    <location>
        <position position="319"/>
    </location>
</feature>
<gene>
    <name evidence="10" type="ordered locus">Pnap_3583</name>
</gene>
<comment type="pathway">
    <text evidence="1 7">Cell wall biogenesis; peptidoglycan biosynthesis.</text>
</comment>
<evidence type="ECO:0000256" key="4">
    <source>
        <dbReference type="ARBA" id="ARBA00022960"/>
    </source>
</evidence>
<dbReference type="OrthoDB" id="9787225at2"/>
<dbReference type="SUPFAM" id="SSF47090">
    <property type="entry name" value="PGBD-like"/>
    <property type="match status" value="1"/>
</dbReference>
<dbReference type="InterPro" id="IPR036366">
    <property type="entry name" value="PGBDSf"/>
</dbReference>
<feature type="chain" id="PRO_5002639840" evidence="8">
    <location>
        <begin position="30"/>
        <end position="344"/>
    </location>
</feature>
<dbReference type="PANTHER" id="PTHR30582:SF30">
    <property type="entry name" value="BLR4375 PROTEIN"/>
    <property type="match status" value="1"/>
</dbReference>
<dbReference type="Pfam" id="PF03734">
    <property type="entry name" value="YkuD"/>
    <property type="match status" value="1"/>
</dbReference>
<dbReference type="SUPFAM" id="SSF141523">
    <property type="entry name" value="L,D-transpeptidase catalytic domain-like"/>
    <property type="match status" value="1"/>
</dbReference>
<dbReference type="PROSITE" id="PS52029">
    <property type="entry name" value="LD_TPASE"/>
    <property type="match status" value="1"/>
</dbReference>
<dbReference type="GO" id="GO:0071972">
    <property type="term" value="F:peptidoglycan L,D-transpeptidase activity"/>
    <property type="evidence" value="ECO:0007669"/>
    <property type="project" value="TreeGrafter"/>
</dbReference>
<dbReference type="PANTHER" id="PTHR30582">
    <property type="entry name" value="L,D-TRANSPEPTIDASE"/>
    <property type="match status" value="1"/>
</dbReference>
<accession>A1VTA1</accession>
<proteinExistence type="inferred from homology"/>
<dbReference type="GO" id="GO:0018104">
    <property type="term" value="P:peptidoglycan-protein cross-linking"/>
    <property type="evidence" value="ECO:0007669"/>
    <property type="project" value="TreeGrafter"/>
</dbReference>
<evidence type="ECO:0000256" key="1">
    <source>
        <dbReference type="ARBA" id="ARBA00004752"/>
    </source>
</evidence>
<dbReference type="InterPro" id="IPR038063">
    <property type="entry name" value="Transpep_catalytic_dom"/>
</dbReference>
<organism evidence="10 11">
    <name type="scientific">Polaromonas naphthalenivorans (strain CJ2)</name>
    <dbReference type="NCBI Taxonomy" id="365044"/>
    <lineage>
        <taxon>Bacteria</taxon>
        <taxon>Pseudomonadati</taxon>
        <taxon>Pseudomonadota</taxon>
        <taxon>Betaproteobacteria</taxon>
        <taxon>Burkholderiales</taxon>
        <taxon>Comamonadaceae</taxon>
        <taxon>Polaromonas</taxon>
    </lineage>
</organism>
<dbReference type="RefSeq" id="WP_011802949.1">
    <property type="nucleotide sequence ID" value="NC_008781.1"/>
</dbReference>
<feature type="signal peptide" evidence="8">
    <location>
        <begin position="1"/>
        <end position="29"/>
    </location>
</feature>
<keyword evidence="4 7" id="KW-0133">Cell shape</keyword>
<dbReference type="KEGG" id="pna:Pnap_3583"/>
<keyword evidence="8" id="KW-0732">Signal</keyword>
<evidence type="ECO:0000256" key="3">
    <source>
        <dbReference type="ARBA" id="ARBA00022679"/>
    </source>
</evidence>
<evidence type="ECO:0000259" key="9">
    <source>
        <dbReference type="PROSITE" id="PS52029"/>
    </source>
</evidence>
<dbReference type="InterPro" id="IPR036365">
    <property type="entry name" value="PGBD-like_sf"/>
</dbReference>
<evidence type="ECO:0000256" key="8">
    <source>
        <dbReference type="SAM" id="SignalP"/>
    </source>
</evidence>
<feature type="domain" description="L,D-TPase catalytic" evidence="9">
    <location>
        <begin position="210"/>
        <end position="343"/>
    </location>
</feature>
<dbReference type="eggNOG" id="COG1376">
    <property type="taxonomic scope" value="Bacteria"/>
</dbReference>
<dbReference type="Proteomes" id="UP000000644">
    <property type="component" value="Chromosome"/>
</dbReference>
<dbReference type="Gene3D" id="1.10.101.10">
    <property type="entry name" value="PGBD-like superfamily/PGBD"/>
    <property type="match status" value="1"/>
</dbReference>
<evidence type="ECO:0000256" key="5">
    <source>
        <dbReference type="ARBA" id="ARBA00022984"/>
    </source>
</evidence>
<name>A1VTA1_POLNA</name>
<keyword evidence="6 7" id="KW-0961">Cell wall biogenesis/degradation</keyword>
<sequence length="344" mass="36476">MPFPSLISRRPLLAWLAASAAAIPFPALAAAAAQHRKPATLLTGAALMERVNAATDLPVLAQGARGEAVLRAQILLDHAWFSPGEIDGAFGANMRRMVAAFQTANGQKSTGRIDGETWKALAGDAPAPVLSEYTITAEDAAGPYARLPADMMKRAQLKSLGYETLLEALGEKFHCSPKWLRDANRGHTFKAGDKIIVPAPGSDKAPAGAASIRIDKSEHVLYLLDKAERPVAAFPISMGGASDPLPIGRMEIKNAAKDPVFTFNPALLKGTKKTDTKAIIPAGPNNPVGVYWLGLSKAHWGIHGTPEPERVGSSESNGCIHLTNWDVLRVAQVVKPGFAVDVHA</sequence>
<keyword evidence="11" id="KW-1185">Reference proteome</keyword>
<dbReference type="HOGENOM" id="CLU_042399_6_0_4"/>
<dbReference type="GO" id="GO:0016740">
    <property type="term" value="F:transferase activity"/>
    <property type="evidence" value="ECO:0007669"/>
    <property type="project" value="UniProtKB-KW"/>
</dbReference>
<dbReference type="Gene3D" id="2.40.440.10">
    <property type="entry name" value="L,D-transpeptidase catalytic domain-like"/>
    <property type="match status" value="1"/>
</dbReference>
<dbReference type="UniPathway" id="UPA00219"/>
<dbReference type="AlphaFoldDB" id="A1VTA1"/>
<dbReference type="Pfam" id="PF01471">
    <property type="entry name" value="PG_binding_1"/>
    <property type="match status" value="1"/>
</dbReference>
<dbReference type="InterPro" id="IPR005490">
    <property type="entry name" value="LD_TPept_cat_dom"/>
</dbReference>
<protein>
    <submittedName>
        <fullName evidence="10">ErfK/YbiS/YcfS/YnhG family protein</fullName>
    </submittedName>
</protein>
<keyword evidence="5 7" id="KW-0573">Peptidoglycan synthesis</keyword>
<evidence type="ECO:0000256" key="6">
    <source>
        <dbReference type="ARBA" id="ARBA00023316"/>
    </source>
</evidence>
<evidence type="ECO:0000256" key="7">
    <source>
        <dbReference type="PROSITE-ProRule" id="PRU01373"/>
    </source>
</evidence>
<evidence type="ECO:0000313" key="11">
    <source>
        <dbReference type="Proteomes" id="UP000000644"/>
    </source>
</evidence>
<evidence type="ECO:0000313" key="10">
    <source>
        <dbReference type="EMBL" id="ABM38879.1"/>
    </source>
</evidence>
<dbReference type="InterPro" id="IPR006311">
    <property type="entry name" value="TAT_signal"/>
</dbReference>
<dbReference type="GO" id="GO:0005576">
    <property type="term" value="C:extracellular region"/>
    <property type="evidence" value="ECO:0007669"/>
    <property type="project" value="TreeGrafter"/>
</dbReference>
<dbReference type="EMBL" id="CP000529">
    <property type="protein sequence ID" value="ABM38879.1"/>
    <property type="molecule type" value="Genomic_DNA"/>
</dbReference>
<dbReference type="InterPro" id="IPR050979">
    <property type="entry name" value="LD-transpeptidase"/>
</dbReference>
<feature type="active site" description="Proton donor/acceptor" evidence="7">
    <location>
        <position position="303"/>
    </location>
</feature>
<dbReference type="GO" id="GO:0071555">
    <property type="term" value="P:cell wall organization"/>
    <property type="evidence" value="ECO:0007669"/>
    <property type="project" value="UniProtKB-UniRule"/>
</dbReference>
<dbReference type="STRING" id="365044.Pnap_3583"/>
<keyword evidence="3" id="KW-0808">Transferase</keyword>